<feature type="binding site" evidence="2">
    <location>
        <position position="60"/>
    </location>
    <ligand>
        <name>Mg(2+)</name>
        <dbReference type="ChEBI" id="CHEBI:18420"/>
        <label>3</label>
    </ligand>
</feature>
<keyword evidence="2" id="KW-0067">ATP-binding</keyword>
<comment type="similarity">
    <text evidence="2">Belongs to the thiamine-monophosphate kinase family.</text>
</comment>
<dbReference type="SUPFAM" id="SSF56042">
    <property type="entry name" value="PurM C-terminal domain-like"/>
    <property type="match status" value="1"/>
</dbReference>
<dbReference type="GO" id="GO:0000287">
    <property type="term" value="F:magnesium ion binding"/>
    <property type="evidence" value="ECO:0007669"/>
    <property type="project" value="UniProtKB-UniRule"/>
</dbReference>
<feature type="binding site" evidence="2">
    <location>
        <position position="16"/>
    </location>
    <ligand>
        <name>Mg(2+)</name>
        <dbReference type="ChEBI" id="CHEBI:18420"/>
        <label>3</label>
    </ligand>
</feature>
<dbReference type="CDD" id="cd02194">
    <property type="entry name" value="ThiL"/>
    <property type="match status" value="1"/>
</dbReference>
<feature type="binding site" evidence="2">
    <location>
        <position position="32"/>
    </location>
    <ligand>
        <name>Mg(2+)</name>
        <dbReference type="ChEBI" id="CHEBI:18420"/>
        <label>1</label>
    </ligand>
</feature>
<feature type="binding site" evidence="2">
    <location>
        <position position="197"/>
    </location>
    <ligand>
        <name>ATP</name>
        <dbReference type="ChEBI" id="CHEBI:30616"/>
    </ligand>
</feature>
<keyword evidence="2" id="KW-0479">Metal-binding</keyword>
<dbReference type="STRING" id="1913578.LPB140_10505"/>
<dbReference type="GO" id="GO:0009228">
    <property type="term" value="P:thiamine biosynthetic process"/>
    <property type="evidence" value="ECO:0007669"/>
    <property type="project" value="UniProtKB-KW"/>
</dbReference>
<feature type="binding site" evidence="2">
    <location>
        <position position="247"/>
    </location>
    <ligand>
        <name>substrate</name>
    </ligand>
</feature>
<evidence type="ECO:0000313" key="6">
    <source>
        <dbReference type="Proteomes" id="UP000242561"/>
    </source>
</evidence>
<proteinExistence type="inferred from homology"/>
<evidence type="ECO:0000313" key="5">
    <source>
        <dbReference type="EMBL" id="APG63148.1"/>
    </source>
</evidence>
<feature type="binding site" evidence="2">
    <location>
        <position position="30"/>
    </location>
    <ligand>
        <name>Mg(2+)</name>
        <dbReference type="ChEBI" id="CHEBI:18420"/>
        <label>4</label>
    </ligand>
</feature>
<comment type="caution">
    <text evidence="2">Lacks conserved residue(s) required for the propagation of feature annotation.</text>
</comment>
<feature type="binding site" evidence="2">
    <location>
        <position position="198"/>
    </location>
    <ligand>
        <name>Mg(2+)</name>
        <dbReference type="ChEBI" id="CHEBI:18420"/>
        <label>5</label>
    </ligand>
</feature>
<evidence type="ECO:0000256" key="2">
    <source>
        <dbReference type="HAMAP-Rule" id="MF_02128"/>
    </source>
</evidence>
<feature type="binding site" evidence="2">
    <location>
        <position position="16"/>
    </location>
    <ligand>
        <name>Mg(2+)</name>
        <dbReference type="ChEBI" id="CHEBI:18420"/>
        <label>4</label>
    </ligand>
</feature>
<dbReference type="PIRSF" id="PIRSF005303">
    <property type="entry name" value="Thiam_monoph_kin"/>
    <property type="match status" value="1"/>
</dbReference>
<feature type="binding site" evidence="2">
    <location>
        <position position="39"/>
    </location>
    <ligand>
        <name>substrate</name>
    </ligand>
</feature>
<evidence type="ECO:0000259" key="3">
    <source>
        <dbReference type="Pfam" id="PF00586"/>
    </source>
</evidence>
<dbReference type="HAMAP" id="MF_02128">
    <property type="entry name" value="TMP_kinase"/>
    <property type="match status" value="1"/>
</dbReference>
<feature type="binding site" evidence="2">
    <location>
        <position position="32"/>
    </location>
    <ligand>
        <name>Mg(2+)</name>
        <dbReference type="ChEBI" id="CHEBI:18420"/>
        <label>2</label>
    </ligand>
</feature>
<keyword evidence="2" id="KW-0547">Nucleotide-binding</keyword>
<keyword evidence="2 5" id="KW-0418">Kinase</keyword>
<feature type="binding site" evidence="2">
    <location>
        <position position="300"/>
    </location>
    <ligand>
        <name>substrate</name>
    </ligand>
</feature>
<reference evidence="5 6" key="1">
    <citation type="submission" date="2016-11" db="EMBL/GenBank/DDBJ databases">
        <title>Sphingorhabdus sp. LPB0140, isolated from marine environment.</title>
        <authorList>
            <person name="Kim E."/>
            <person name="Yi H."/>
        </authorList>
    </citation>
    <scope>NUCLEOTIDE SEQUENCE [LARGE SCALE GENOMIC DNA]</scope>
    <source>
        <strain evidence="5 6">LPB0140</strain>
    </source>
</reference>
<feature type="binding site" evidence="2">
    <location>
        <position position="105"/>
    </location>
    <ligand>
        <name>Mg(2+)</name>
        <dbReference type="ChEBI" id="CHEBI:18420"/>
        <label>1</label>
    </ligand>
</feature>
<comment type="miscellaneous">
    <text evidence="2">Reaction mechanism of ThiL seems to utilize a direct, inline transfer of the gamma-phosphate of ATP to TMP rather than a phosphorylated enzyme intermediate.</text>
</comment>
<keyword evidence="2" id="KW-0460">Magnesium</keyword>
<evidence type="ECO:0000256" key="1">
    <source>
        <dbReference type="ARBA" id="ARBA00022977"/>
    </source>
</evidence>
<dbReference type="Pfam" id="PF02769">
    <property type="entry name" value="AIRS_C"/>
    <property type="match status" value="1"/>
</dbReference>
<keyword evidence="6" id="KW-1185">Reference proteome</keyword>
<keyword evidence="1 2" id="KW-0784">Thiamine biosynthesis</keyword>
<dbReference type="PANTHER" id="PTHR30270:SF0">
    <property type="entry name" value="THIAMINE-MONOPHOSPHATE KINASE"/>
    <property type="match status" value="1"/>
</dbReference>
<protein>
    <recommendedName>
        <fullName evidence="2">Thiamine-monophosphate kinase</fullName>
        <shortName evidence="2">TMP kinase</shortName>
        <shortName evidence="2">Thiamine-phosphate kinase</shortName>
        <ecNumber evidence="2">2.7.4.16</ecNumber>
    </recommendedName>
</protein>
<dbReference type="EMBL" id="CP018154">
    <property type="protein sequence ID" value="APG63148.1"/>
    <property type="molecule type" value="Genomic_DNA"/>
</dbReference>
<feature type="binding site" evidence="2">
    <location>
        <position position="60"/>
    </location>
    <ligand>
        <name>Mg(2+)</name>
        <dbReference type="ChEBI" id="CHEBI:18420"/>
        <label>2</label>
    </ligand>
</feature>
<organism evidence="5 6">
    <name type="scientific">Sphingorhabdus lutea</name>
    <dbReference type="NCBI Taxonomy" id="1913578"/>
    <lineage>
        <taxon>Bacteria</taxon>
        <taxon>Pseudomonadati</taxon>
        <taxon>Pseudomonadota</taxon>
        <taxon>Alphaproteobacteria</taxon>
        <taxon>Sphingomonadales</taxon>
        <taxon>Sphingomonadaceae</taxon>
        <taxon>Sphingorhabdus</taxon>
    </lineage>
</organism>
<dbReference type="Pfam" id="PF00586">
    <property type="entry name" value="AIRS"/>
    <property type="match status" value="1"/>
</dbReference>
<dbReference type="InterPro" id="IPR006283">
    <property type="entry name" value="ThiL-like"/>
</dbReference>
<dbReference type="SUPFAM" id="SSF55326">
    <property type="entry name" value="PurM N-terminal domain-like"/>
    <property type="match status" value="1"/>
</dbReference>
<feature type="domain" description="PurM-like C-terminal" evidence="4">
    <location>
        <begin position="139"/>
        <end position="227"/>
    </location>
</feature>
<comment type="catalytic activity">
    <reaction evidence="2">
        <text>thiamine phosphate + ATP = thiamine diphosphate + ADP</text>
        <dbReference type="Rhea" id="RHEA:15913"/>
        <dbReference type="ChEBI" id="CHEBI:30616"/>
        <dbReference type="ChEBI" id="CHEBI:37575"/>
        <dbReference type="ChEBI" id="CHEBI:58937"/>
        <dbReference type="ChEBI" id="CHEBI:456216"/>
        <dbReference type="EC" id="2.7.4.16"/>
    </reaction>
</comment>
<feature type="domain" description="PurM-like N-terminal" evidence="3">
    <location>
        <begin position="15"/>
        <end position="126"/>
    </location>
</feature>
<accession>A0A1L3JDE3</accession>
<dbReference type="InterPro" id="IPR036676">
    <property type="entry name" value="PurM-like_C_sf"/>
</dbReference>
<dbReference type="EC" id="2.7.4.16" evidence="2"/>
<dbReference type="AlphaFoldDB" id="A0A1L3JDE3"/>
<keyword evidence="2" id="KW-0808">Transferase</keyword>
<dbReference type="Gene3D" id="3.30.1330.10">
    <property type="entry name" value="PurM-like, N-terminal domain"/>
    <property type="match status" value="1"/>
</dbReference>
<dbReference type="UniPathway" id="UPA00060">
    <property type="reaction ID" value="UER00142"/>
</dbReference>
<dbReference type="GO" id="GO:0005524">
    <property type="term" value="F:ATP binding"/>
    <property type="evidence" value="ECO:0007669"/>
    <property type="project" value="UniProtKB-UniRule"/>
</dbReference>
<dbReference type="InterPro" id="IPR036921">
    <property type="entry name" value="PurM-like_N_sf"/>
</dbReference>
<comment type="pathway">
    <text evidence="2">Cofactor biosynthesis; thiamine diphosphate biosynthesis; thiamine diphosphate from thiamine phosphate: step 1/1.</text>
</comment>
<feature type="binding site" evidence="2">
    <location>
        <position position="195"/>
    </location>
    <ligand>
        <name>Mg(2+)</name>
        <dbReference type="ChEBI" id="CHEBI:18420"/>
        <label>3</label>
    </ligand>
</feature>
<dbReference type="GO" id="GO:0009229">
    <property type="term" value="P:thiamine diphosphate biosynthetic process"/>
    <property type="evidence" value="ECO:0007669"/>
    <property type="project" value="UniProtKB-UniRule"/>
</dbReference>
<dbReference type="Proteomes" id="UP000242561">
    <property type="component" value="Chromosome"/>
</dbReference>
<dbReference type="NCBIfam" id="TIGR01379">
    <property type="entry name" value="thiL"/>
    <property type="match status" value="1"/>
</dbReference>
<evidence type="ECO:0000259" key="4">
    <source>
        <dbReference type="Pfam" id="PF02769"/>
    </source>
</evidence>
<feature type="binding site" evidence="2">
    <location>
        <begin position="104"/>
        <end position="105"/>
    </location>
    <ligand>
        <name>ATP</name>
        <dbReference type="ChEBI" id="CHEBI:30616"/>
    </ligand>
</feature>
<dbReference type="Gene3D" id="3.90.650.10">
    <property type="entry name" value="PurM-like C-terminal domain"/>
    <property type="match status" value="1"/>
</dbReference>
<feature type="binding site" evidence="2">
    <location>
        <position position="60"/>
    </location>
    <ligand>
        <name>Mg(2+)</name>
        <dbReference type="ChEBI" id="CHEBI:18420"/>
        <label>4</label>
    </ligand>
</feature>
<gene>
    <name evidence="2" type="primary">thiL</name>
    <name evidence="5" type="ORF">LPB140_10505</name>
</gene>
<comment type="function">
    <text evidence="2">Catalyzes the ATP-dependent phosphorylation of thiamine-monophosphate (TMP) to form thiamine-pyrophosphate (TPP), the active form of vitamin B1.</text>
</comment>
<dbReference type="InterPro" id="IPR010918">
    <property type="entry name" value="PurM-like_C_dom"/>
</dbReference>
<dbReference type="KEGG" id="sphl:LPB140_10505"/>
<name>A0A1L3JDE3_9SPHN</name>
<dbReference type="InterPro" id="IPR016188">
    <property type="entry name" value="PurM-like_N"/>
</dbReference>
<feature type="binding site" evidence="2">
    <location>
        <position position="134"/>
    </location>
    <ligand>
        <name>ATP</name>
        <dbReference type="ChEBI" id="CHEBI:30616"/>
    </ligand>
</feature>
<dbReference type="GO" id="GO:0009030">
    <property type="term" value="F:thiamine-phosphate kinase activity"/>
    <property type="evidence" value="ECO:0007669"/>
    <property type="project" value="UniProtKB-UniRule"/>
</dbReference>
<sequence length="302" mass="32599">MRGIAQHEAARNLDDDAAVLDIMGQKIILTHDMMVEGVHFASHANPADIAWKLVAVNLSDLASKGARPMGVLLGFMLGDGQWDREFALGLKHALTQFNTPLLGGDTVRAGERESPRSFGMTAIGMVDGYEVPSRSGAQIGDDIFVTGHLGSAYAAYILQQAQKFCPDILLDALHRPNPQLKLGQLLAPHVGAMMDISDGLLLDAQRMAMASNICMKIDLGAVPLLREYISHMGDDVDARTRAASWGDDYQLLFTIKPSAAVKFMGQRPITKIGTCMAPHDGPLLLSMNGEAVQLPEKLGFSH</sequence>
<dbReference type="PANTHER" id="PTHR30270">
    <property type="entry name" value="THIAMINE-MONOPHOSPHATE KINASE"/>
    <property type="match status" value="1"/>
</dbReference>